<dbReference type="Pfam" id="PF00566">
    <property type="entry name" value="RabGAP-TBC"/>
    <property type="match status" value="1"/>
</dbReference>
<evidence type="ECO:0000256" key="2">
    <source>
        <dbReference type="ARBA" id="ARBA00043879"/>
    </source>
</evidence>
<dbReference type="SMART" id="SM00164">
    <property type="entry name" value="TBC"/>
    <property type="match status" value="1"/>
</dbReference>
<feature type="compositionally biased region" description="Polar residues" evidence="3">
    <location>
        <begin position="1"/>
        <end position="14"/>
    </location>
</feature>
<feature type="region of interest" description="Disordered" evidence="3">
    <location>
        <begin position="105"/>
        <end position="154"/>
    </location>
</feature>
<name>A0A914E4V3_9BILA</name>
<dbReference type="Gene3D" id="1.10.472.80">
    <property type="entry name" value="Ypt/Rab-GAP domain of gyp1p, domain 3"/>
    <property type="match status" value="1"/>
</dbReference>
<dbReference type="AlphaFoldDB" id="A0A914E4V3"/>
<feature type="compositionally biased region" description="Low complexity" evidence="3">
    <location>
        <begin position="113"/>
        <end position="123"/>
    </location>
</feature>
<dbReference type="FunFam" id="1.10.8.270:FF:000004">
    <property type="entry name" value="TBC1 domain family, member 22B"/>
    <property type="match status" value="1"/>
</dbReference>
<sequence>MSKMSKWTSNTATPGSVKPVYGAQYPPLPSSSPTKSDIKFLKYESSVSDVWDAELVDDSLVHSSAAKVIEKHMQDSKNDIVMPNCSPMPSKNSKVQAMQRLATQREPLPVGQPPGSTSPTPSGNIYPRLPDISGPPSHATASSTINKTPRQNADLTRFDRLKRMLSSNQITDGRTSPEFSNIDIEELRKDCWMGIPHKLRPMAWRTLSGYVPTNFERRNITLTRKREEYWHYVEQYFHTRYDEQHQDTFRQIHIDIPRMCPLIPLFQQKKVQEIFERILYIWAIRHPASGYVQGINDLVTPFFVVFLSEYIPSDVDVGTFDVSQLPREQIELVEADSFWCVSALLDTIQDNYTFAQPGIQRKVLDLKYLMFRVDQKLYQHLESHTVEFLQFAFRWMNNLLMREIPLRATIRLWDTYLSERNGFSQFHTYVCAAFLRLFSKQIQLEKDFQGIMLLLQSLPTQNWGDQQICELTADAYSLMQVFHGAKNHLQAS</sequence>
<evidence type="ECO:0000256" key="1">
    <source>
        <dbReference type="ARBA" id="ARBA00022468"/>
    </source>
</evidence>
<dbReference type="PANTHER" id="PTHR22957">
    <property type="entry name" value="TBC1 DOMAIN FAMILY MEMBER GTPASE-ACTIVATING PROTEIN"/>
    <property type="match status" value="1"/>
</dbReference>
<feature type="compositionally biased region" description="Polar residues" evidence="3">
    <location>
        <begin position="139"/>
        <end position="154"/>
    </location>
</feature>
<dbReference type="SUPFAM" id="SSF47923">
    <property type="entry name" value="Ypt/Rab-GAP domain of gyp1p"/>
    <property type="match status" value="2"/>
</dbReference>
<dbReference type="WBParaSite" id="ACRNAN_scaffold57.g13071.t1">
    <property type="protein sequence ID" value="ACRNAN_scaffold57.g13071.t1"/>
    <property type="gene ID" value="ACRNAN_scaffold57.g13071"/>
</dbReference>
<dbReference type="GO" id="GO:0005096">
    <property type="term" value="F:GTPase activator activity"/>
    <property type="evidence" value="ECO:0007669"/>
    <property type="project" value="UniProtKB-KW"/>
</dbReference>
<evidence type="ECO:0000313" key="5">
    <source>
        <dbReference type="Proteomes" id="UP000887540"/>
    </source>
</evidence>
<dbReference type="PANTHER" id="PTHR22957:SF26">
    <property type="entry name" value="LD44506P"/>
    <property type="match status" value="1"/>
</dbReference>
<comment type="function">
    <text evidence="2">May act as a GTPase-activating protein for Rab family protein(s).</text>
</comment>
<protein>
    <submittedName>
        <fullName evidence="6">Rab-GAP TBC domain-containing protein</fullName>
    </submittedName>
</protein>
<proteinExistence type="predicted"/>
<dbReference type="InterPro" id="IPR000195">
    <property type="entry name" value="Rab-GAP-TBC_dom"/>
</dbReference>
<keyword evidence="1" id="KW-0343">GTPase activation</keyword>
<dbReference type="Proteomes" id="UP000887540">
    <property type="component" value="Unplaced"/>
</dbReference>
<keyword evidence="5" id="KW-1185">Reference proteome</keyword>
<dbReference type="FunFam" id="1.10.472.80:FF:000001">
    <property type="entry name" value="TBC1 domain family member 22B"/>
    <property type="match status" value="1"/>
</dbReference>
<dbReference type="InterPro" id="IPR035969">
    <property type="entry name" value="Rab-GAP_TBC_sf"/>
</dbReference>
<dbReference type="GO" id="GO:0071889">
    <property type="term" value="F:14-3-3 protein binding"/>
    <property type="evidence" value="ECO:0007669"/>
    <property type="project" value="UniProtKB-ARBA"/>
</dbReference>
<feature type="region of interest" description="Disordered" evidence="3">
    <location>
        <begin position="1"/>
        <end position="35"/>
    </location>
</feature>
<feature type="domain" description="Rab-GAP TBC" evidence="4">
    <location>
        <begin position="194"/>
        <end position="420"/>
    </location>
</feature>
<dbReference type="PROSITE" id="PS50086">
    <property type="entry name" value="TBC_RABGAP"/>
    <property type="match status" value="1"/>
</dbReference>
<reference evidence="6" key="1">
    <citation type="submission" date="2022-11" db="UniProtKB">
        <authorList>
            <consortium name="WormBaseParasite"/>
        </authorList>
    </citation>
    <scope>IDENTIFICATION</scope>
</reference>
<evidence type="ECO:0000256" key="3">
    <source>
        <dbReference type="SAM" id="MobiDB-lite"/>
    </source>
</evidence>
<evidence type="ECO:0000259" key="4">
    <source>
        <dbReference type="PROSITE" id="PS50086"/>
    </source>
</evidence>
<accession>A0A914E4V3</accession>
<evidence type="ECO:0000313" key="6">
    <source>
        <dbReference type="WBParaSite" id="ACRNAN_scaffold57.g13071.t1"/>
    </source>
</evidence>
<dbReference type="Gene3D" id="1.10.8.270">
    <property type="entry name" value="putative rabgap domain of human tbc1 domain family member 14 like domains"/>
    <property type="match status" value="1"/>
</dbReference>
<organism evidence="5 6">
    <name type="scientific">Acrobeloides nanus</name>
    <dbReference type="NCBI Taxonomy" id="290746"/>
    <lineage>
        <taxon>Eukaryota</taxon>
        <taxon>Metazoa</taxon>
        <taxon>Ecdysozoa</taxon>
        <taxon>Nematoda</taxon>
        <taxon>Chromadorea</taxon>
        <taxon>Rhabditida</taxon>
        <taxon>Tylenchina</taxon>
        <taxon>Cephalobomorpha</taxon>
        <taxon>Cephaloboidea</taxon>
        <taxon>Cephalobidae</taxon>
        <taxon>Acrobeloides</taxon>
    </lineage>
</organism>